<evidence type="ECO:0000313" key="2">
    <source>
        <dbReference type="Proteomes" id="UP000762676"/>
    </source>
</evidence>
<name>A0AAV4FTB7_9GAST</name>
<accession>A0AAV4FTB7</accession>
<evidence type="ECO:0008006" key="3">
    <source>
        <dbReference type="Google" id="ProtNLM"/>
    </source>
</evidence>
<proteinExistence type="predicted"/>
<sequence>MLYQRRRLGQLKVCCHTVIRAEYDYELTYNFQNDYMPAATQHRGEPIMAFWYYCDHVPDLPNKRKDQPDHKLVGPWPPIPQGVCPPPVECEPCGPGPWANPDARKFFYMDCE</sequence>
<dbReference type="EMBL" id="BMAT01004576">
    <property type="protein sequence ID" value="GFR76008.1"/>
    <property type="molecule type" value="Genomic_DNA"/>
</dbReference>
<gene>
    <name evidence="1" type="ORF">ElyMa_002201500</name>
</gene>
<organism evidence="1 2">
    <name type="scientific">Elysia marginata</name>
    <dbReference type="NCBI Taxonomy" id="1093978"/>
    <lineage>
        <taxon>Eukaryota</taxon>
        <taxon>Metazoa</taxon>
        <taxon>Spiralia</taxon>
        <taxon>Lophotrochozoa</taxon>
        <taxon>Mollusca</taxon>
        <taxon>Gastropoda</taxon>
        <taxon>Heterobranchia</taxon>
        <taxon>Euthyneura</taxon>
        <taxon>Panpulmonata</taxon>
        <taxon>Sacoglossa</taxon>
        <taxon>Placobranchoidea</taxon>
        <taxon>Plakobranchidae</taxon>
        <taxon>Elysia</taxon>
    </lineage>
</organism>
<comment type="caution">
    <text evidence="1">The sequence shown here is derived from an EMBL/GenBank/DDBJ whole genome shotgun (WGS) entry which is preliminary data.</text>
</comment>
<dbReference type="AlphaFoldDB" id="A0AAV4FTB7"/>
<protein>
    <recommendedName>
        <fullName evidence="3">Chitin-binding type-4 domain-containing protein</fullName>
    </recommendedName>
</protein>
<evidence type="ECO:0000313" key="1">
    <source>
        <dbReference type="EMBL" id="GFR76008.1"/>
    </source>
</evidence>
<reference evidence="1 2" key="1">
    <citation type="journal article" date="2021" name="Elife">
        <title>Chloroplast acquisition without the gene transfer in kleptoplastic sea slugs, Plakobranchus ocellatus.</title>
        <authorList>
            <person name="Maeda T."/>
            <person name="Takahashi S."/>
            <person name="Yoshida T."/>
            <person name="Shimamura S."/>
            <person name="Takaki Y."/>
            <person name="Nagai Y."/>
            <person name="Toyoda A."/>
            <person name="Suzuki Y."/>
            <person name="Arimoto A."/>
            <person name="Ishii H."/>
            <person name="Satoh N."/>
            <person name="Nishiyama T."/>
            <person name="Hasebe M."/>
            <person name="Maruyama T."/>
            <person name="Minagawa J."/>
            <person name="Obokata J."/>
            <person name="Shigenobu S."/>
        </authorList>
    </citation>
    <scope>NUCLEOTIDE SEQUENCE [LARGE SCALE GENOMIC DNA]</scope>
</reference>
<dbReference type="Proteomes" id="UP000762676">
    <property type="component" value="Unassembled WGS sequence"/>
</dbReference>
<keyword evidence="2" id="KW-1185">Reference proteome</keyword>